<dbReference type="InterPro" id="IPR000898">
    <property type="entry name" value="Indolamine_dOase"/>
</dbReference>
<dbReference type="EMBL" id="CATQJL010000326">
    <property type="protein sequence ID" value="CAJ0609352.1"/>
    <property type="molecule type" value="Genomic_DNA"/>
</dbReference>
<organism evidence="5 6">
    <name type="scientific">Cylicocyclus nassatus</name>
    <name type="common">Nematode worm</name>
    <dbReference type="NCBI Taxonomy" id="53992"/>
    <lineage>
        <taxon>Eukaryota</taxon>
        <taxon>Metazoa</taxon>
        <taxon>Ecdysozoa</taxon>
        <taxon>Nematoda</taxon>
        <taxon>Chromadorea</taxon>
        <taxon>Rhabditida</taxon>
        <taxon>Rhabditina</taxon>
        <taxon>Rhabditomorpha</taxon>
        <taxon>Strongyloidea</taxon>
        <taxon>Strongylidae</taxon>
        <taxon>Cylicocyclus</taxon>
    </lineage>
</organism>
<accession>A0AA36MHH6</accession>
<comment type="caution">
    <text evidence="5">The sequence shown here is derived from an EMBL/GenBank/DDBJ whole genome shotgun (WGS) entry which is preliminary data.</text>
</comment>
<evidence type="ECO:0000256" key="3">
    <source>
        <dbReference type="ARBA" id="ARBA00023004"/>
    </source>
</evidence>
<evidence type="ECO:0000313" key="6">
    <source>
        <dbReference type="Proteomes" id="UP001176961"/>
    </source>
</evidence>
<keyword evidence="4" id="KW-0349">Heme</keyword>
<dbReference type="AlphaFoldDB" id="A0AA36MHH6"/>
<keyword evidence="6" id="KW-1185">Reference proteome</keyword>
<dbReference type="InterPro" id="IPR037217">
    <property type="entry name" value="Trp/Indoleamine_2_3_dOase-like"/>
</dbReference>
<proteinExistence type="inferred from homology"/>
<evidence type="ECO:0000256" key="4">
    <source>
        <dbReference type="PIRSR" id="PIRSR600898-1"/>
    </source>
</evidence>
<gene>
    <name evidence="5" type="ORF">CYNAS_LOCUS21335</name>
</gene>
<comment type="similarity">
    <text evidence="1">Belongs to the indoleamine 2,3-dioxygenase family.</text>
</comment>
<dbReference type="PANTHER" id="PTHR28657:SF5">
    <property type="entry name" value="INDOLEAMINE 2,3-DIOXYGENASE"/>
    <property type="match status" value="1"/>
</dbReference>
<protein>
    <recommendedName>
        <fullName evidence="7">Indoleamine 2,3-dioxygenase</fullName>
    </recommendedName>
</protein>
<name>A0AA36MHH6_CYLNA</name>
<dbReference type="GO" id="GO:0046872">
    <property type="term" value="F:metal ion binding"/>
    <property type="evidence" value="ECO:0007669"/>
    <property type="project" value="UniProtKB-KW"/>
</dbReference>
<dbReference type="GO" id="GO:0020037">
    <property type="term" value="F:heme binding"/>
    <property type="evidence" value="ECO:0007669"/>
    <property type="project" value="InterPro"/>
</dbReference>
<dbReference type="Proteomes" id="UP001176961">
    <property type="component" value="Unassembled WGS sequence"/>
</dbReference>
<dbReference type="GO" id="GO:0005737">
    <property type="term" value="C:cytoplasm"/>
    <property type="evidence" value="ECO:0007669"/>
    <property type="project" value="TreeGrafter"/>
</dbReference>
<evidence type="ECO:0000256" key="2">
    <source>
        <dbReference type="ARBA" id="ARBA00022723"/>
    </source>
</evidence>
<dbReference type="GO" id="GO:0033754">
    <property type="term" value="F:indoleamine 2,3-dioxygenase activity"/>
    <property type="evidence" value="ECO:0007669"/>
    <property type="project" value="TreeGrafter"/>
</dbReference>
<feature type="binding site" description="proximal binding residue" evidence="4">
    <location>
        <position position="334"/>
    </location>
    <ligand>
        <name>heme b</name>
        <dbReference type="ChEBI" id="CHEBI:60344"/>
    </ligand>
    <ligandPart>
        <name>Fe</name>
        <dbReference type="ChEBI" id="CHEBI:18248"/>
    </ligandPart>
</feature>
<keyword evidence="2 4" id="KW-0479">Metal-binding</keyword>
<keyword evidence="3 4" id="KW-0408">Iron</keyword>
<reference evidence="5" key="1">
    <citation type="submission" date="2023-07" db="EMBL/GenBank/DDBJ databases">
        <authorList>
            <consortium name="CYATHOMIX"/>
        </authorList>
    </citation>
    <scope>NUCLEOTIDE SEQUENCE</scope>
    <source>
        <strain evidence="5">N/A</strain>
    </source>
</reference>
<evidence type="ECO:0000256" key="1">
    <source>
        <dbReference type="ARBA" id="ARBA00007119"/>
    </source>
</evidence>
<evidence type="ECO:0000313" key="5">
    <source>
        <dbReference type="EMBL" id="CAJ0609352.1"/>
    </source>
</evidence>
<dbReference type="Gene3D" id="1.20.58.480">
    <property type="match status" value="1"/>
</dbReference>
<dbReference type="SUPFAM" id="SSF140959">
    <property type="entry name" value="Indolic compounds 2,3-dioxygenase-like"/>
    <property type="match status" value="1"/>
</dbReference>
<dbReference type="PANTHER" id="PTHR28657">
    <property type="entry name" value="INDOLEAMINE 2,3-DIOXYGENASE"/>
    <property type="match status" value="1"/>
</dbReference>
<dbReference type="GO" id="GO:0019441">
    <property type="term" value="P:L-tryptophan catabolic process to kynurenine"/>
    <property type="evidence" value="ECO:0007669"/>
    <property type="project" value="InterPro"/>
</dbReference>
<dbReference type="PROSITE" id="PS00876">
    <property type="entry name" value="IDO_1"/>
    <property type="match status" value="1"/>
</dbReference>
<dbReference type="GO" id="GO:0004833">
    <property type="term" value="F:L-tryptophan 2,3-dioxygenase activity"/>
    <property type="evidence" value="ECO:0007669"/>
    <property type="project" value="TreeGrafter"/>
</dbReference>
<dbReference type="GO" id="GO:0034354">
    <property type="term" value="P:'de novo' NAD+ biosynthetic process from L-tryptophan"/>
    <property type="evidence" value="ECO:0007669"/>
    <property type="project" value="TreeGrafter"/>
</dbReference>
<dbReference type="Pfam" id="PF01231">
    <property type="entry name" value="IDO"/>
    <property type="match status" value="1"/>
</dbReference>
<sequence>MTVDETEETLARFRVSRELGFLTQCDMRKIPDYYRPWIILCDAMVELVKNNVVREAILFLPQLDTNRLVTYEDWRTAHLLLVTIASGYLWSGKPSDAPLVLPKNICAPLVSVSERLGLRPVICHASACLANWHLIDNSQPFSPDNLQLNAFTFLNTKGNHWFFTVTAQIEKDFGPCTYEIVRAVLYTKRGKPYNLDIAISSITTCLYNAGKTMTRMGEFLSAKEFFHELRPFLWGYNEGSLKESGILFEGMEHLGHLKYGGGSAAQSSTIQLIDAFLKVEHTGADNDFLIQQREYMPREHRELLEWVETSTPVQKFTPRREEALEALRAFRSKHLNLVAQYILSQIESPASTTGTGGTPFVKFLKNCRSDTK</sequence>
<evidence type="ECO:0008006" key="7">
    <source>
        <dbReference type="Google" id="ProtNLM"/>
    </source>
</evidence>